<comment type="caution">
    <text evidence="1">The sequence shown here is derived from an EMBL/GenBank/DDBJ whole genome shotgun (WGS) entry which is preliminary data.</text>
</comment>
<dbReference type="Proteomes" id="UP000032101">
    <property type="component" value="Unassembled WGS sequence"/>
</dbReference>
<protein>
    <recommendedName>
        <fullName evidence="3">Nitric oxide reductase activation protein NorD</fullName>
    </recommendedName>
</protein>
<evidence type="ECO:0000313" key="1">
    <source>
        <dbReference type="EMBL" id="KIQ56140.1"/>
    </source>
</evidence>
<organism evidence="1 2">
    <name type="scientific">Pseudomonas fluorescens</name>
    <dbReference type="NCBI Taxonomy" id="294"/>
    <lineage>
        <taxon>Bacteria</taxon>
        <taxon>Pseudomonadati</taxon>
        <taxon>Pseudomonadota</taxon>
        <taxon>Gammaproteobacteria</taxon>
        <taxon>Pseudomonadales</taxon>
        <taxon>Pseudomonadaceae</taxon>
        <taxon>Pseudomonas</taxon>
    </lineage>
</organism>
<dbReference type="EMBL" id="JXNZ01000500">
    <property type="protein sequence ID" value="KIQ56140.1"/>
    <property type="molecule type" value="Genomic_DNA"/>
</dbReference>
<reference evidence="1 2" key="1">
    <citation type="submission" date="2015-01" db="EMBL/GenBank/DDBJ databases">
        <title>Draft Genome Sequence of the Biocontrol and Plant Growth-Promoting Rhizobacteria (PGPR) Pseudomonas fluorescens UM270.</title>
        <authorList>
            <person name="Hernandez-Salmeron J.E."/>
            <person name="Santoyo G."/>
            <person name="Moreno-Hagelsieb G."/>
            <person name="Hernandez-Leon R."/>
        </authorList>
    </citation>
    <scope>NUCLEOTIDE SEQUENCE [LARGE SCALE GENOMIC DNA]</scope>
    <source>
        <strain evidence="1 2">UM270</strain>
    </source>
</reference>
<name>A0A0D0ML39_PSEFL</name>
<accession>A0A0D0ML39</accession>
<evidence type="ECO:0008006" key="3">
    <source>
        <dbReference type="Google" id="ProtNLM"/>
    </source>
</evidence>
<sequence>MAFTLELEEWVGSVWHRFITRRASVDFPEAQVALMPRQRALHVLLRATGGARHLGVQAVSERDLLLR</sequence>
<evidence type="ECO:0000313" key="2">
    <source>
        <dbReference type="Proteomes" id="UP000032101"/>
    </source>
</evidence>
<dbReference type="PATRIC" id="fig|294.124.peg.5708"/>
<gene>
    <name evidence="1" type="ORF">RL74_27570</name>
</gene>
<dbReference type="AlphaFoldDB" id="A0A0D0ML39"/>
<proteinExistence type="predicted"/>
<feature type="non-terminal residue" evidence="1">
    <location>
        <position position="67"/>
    </location>
</feature>